<dbReference type="Proteomes" id="UP000799757">
    <property type="component" value="Unassembled WGS sequence"/>
</dbReference>
<accession>A0A6A6X9I0</accession>
<dbReference type="AlphaFoldDB" id="A0A6A6X9I0"/>
<proteinExistence type="predicted"/>
<reference evidence="3" key="1">
    <citation type="journal article" date="2020" name="Stud. Mycol.">
        <title>101 Dothideomycetes genomes: a test case for predicting lifestyles and emergence of pathogens.</title>
        <authorList>
            <person name="Haridas S."/>
            <person name="Albert R."/>
            <person name="Binder M."/>
            <person name="Bloem J."/>
            <person name="Labutti K."/>
            <person name="Salamov A."/>
            <person name="Andreopoulos B."/>
            <person name="Baker S."/>
            <person name="Barry K."/>
            <person name="Bills G."/>
            <person name="Bluhm B."/>
            <person name="Cannon C."/>
            <person name="Castanera R."/>
            <person name="Culley D."/>
            <person name="Daum C."/>
            <person name="Ezra D."/>
            <person name="Gonzalez J."/>
            <person name="Henrissat B."/>
            <person name="Kuo A."/>
            <person name="Liang C."/>
            <person name="Lipzen A."/>
            <person name="Lutzoni F."/>
            <person name="Magnuson J."/>
            <person name="Mondo S."/>
            <person name="Nolan M."/>
            <person name="Ohm R."/>
            <person name="Pangilinan J."/>
            <person name="Park H.-J."/>
            <person name="Ramirez L."/>
            <person name="Alfaro M."/>
            <person name="Sun H."/>
            <person name="Tritt A."/>
            <person name="Yoshinaga Y."/>
            <person name="Zwiers L.-H."/>
            <person name="Turgeon B."/>
            <person name="Goodwin S."/>
            <person name="Spatafora J."/>
            <person name="Crous P."/>
            <person name="Grigoriev I."/>
        </authorList>
    </citation>
    <scope>NUCLEOTIDE SEQUENCE</scope>
    <source>
        <strain evidence="3">CBS 109.77</strain>
    </source>
</reference>
<feature type="binding site" evidence="1">
    <location>
        <position position="107"/>
    </location>
    <ligand>
        <name>Mg(2+)</name>
        <dbReference type="ChEBI" id="CHEBI:18420"/>
        <label>1</label>
    </ligand>
</feature>
<keyword evidence="1" id="KW-0479">Metal-binding</keyword>
<dbReference type="InterPro" id="IPR036705">
    <property type="entry name" value="Ribosyl_crysJ1_sf"/>
</dbReference>
<keyword evidence="3" id="KW-0378">Hydrolase</keyword>
<dbReference type="OrthoDB" id="2021138at2759"/>
<dbReference type="Pfam" id="PF03747">
    <property type="entry name" value="ADP_ribosyl_GH"/>
    <property type="match status" value="1"/>
</dbReference>
<evidence type="ECO:0000313" key="3">
    <source>
        <dbReference type="EMBL" id="KAF2792743.1"/>
    </source>
</evidence>
<feature type="binding site" evidence="1">
    <location>
        <position position="109"/>
    </location>
    <ligand>
        <name>Mg(2+)</name>
        <dbReference type="ChEBI" id="CHEBI:18420"/>
        <label>1</label>
    </ligand>
</feature>
<name>A0A6A6X9I0_9PLEO</name>
<dbReference type="PANTHER" id="PTHR16222:SF28">
    <property type="entry name" value="ADP-RIBOSYLGLYCOHYDROLASE"/>
    <property type="match status" value="1"/>
</dbReference>
<feature type="compositionally biased region" description="Basic and acidic residues" evidence="2">
    <location>
        <begin position="451"/>
        <end position="463"/>
    </location>
</feature>
<dbReference type="SUPFAM" id="SSF101478">
    <property type="entry name" value="ADP-ribosylglycohydrolase"/>
    <property type="match status" value="1"/>
</dbReference>
<feature type="compositionally biased region" description="Basic and acidic residues" evidence="2">
    <location>
        <begin position="1"/>
        <end position="12"/>
    </location>
</feature>
<feature type="region of interest" description="Disordered" evidence="2">
    <location>
        <begin position="451"/>
        <end position="475"/>
    </location>
</feature>
<keyword evidence="1" id="KW-0460">Magnesium</keyword>
<feature type="binding site" evidence="1">
    <location>
        <position position="108"/>
    </location>
    <ligand>
        <name>Mg(2+)</name>
        <dbReference type="ChEBI" id="CHEBI:18420"/>
        <label>1</label>
    </ligand>
</feature>
<feature type="binding site" evidence="1">
    <location>
        <position position="362"/>
    </location>
    <ligand>
        <name>Mg(2+)</name>
        <dbReference type="ChEBI" id="CHEBI:18420"/>
        <label>1</label>
    </ligand>
</feature>
<dbReference type="GO" id="GO:0046872">
    <property type="term" value="F:metal ion binding"/>
    <property type="evidence" value="ECO:0007669"/>
    <property type="project" value="UniProtKB-KW"/>
</dbReference>
<dbReference type="GO" id="GO:0016787">
    <property type="term" value="F:hydrolase activity"/>
    <property type="evidence" value="ECO:0007669"/>
    <property type="project" value="UniProtKB-KW"/>
</dbReference>
<dbReference type="EMBL" id="MU001956">
    <property type="protein sequence ID" value="KAF2792743.1"/>
    <property type="molecule type" value="Genomic_DNA"/>
</dbReference>
<sequence length="475" mass="52744">MSDFVHIERPTEQHPPVNHGPPHVEQPAKPDLEFLGLHPFVRQSVIDKIYGCIIGSALGDTIGLYTEFLPKHACETIYKEGKFRLVAPITEYYSDSHRNRFEPCAWTDDTDQALLILLSHLHNHSTTDSLAKLPQDFASRLRIWIEQGLLALGRPPCGIGALVGSVVTHTDYLKDPADMATKRWIKTARHVAPNGSLMRTHPIGVICVGLPEEEAWKIAAAVGRTTHVDPRCVVACCISVGMIRGLLRGEILTEAHMNKAIERAYTWVLSQPELMNPGLDSELTEWEVKRHLDRKEFEKHVYAKTMEELKLDNSKEMGYVYKCLGSAILVLRLGMRGAGQGQVPSQSIFEDLMTNLVMEGGDSDTNGAAAGALLGAFIGNANLPPHWAGGLAHKEWLITKVSRLNIVLGIIEGDAGDEKDEAPDGGKGLMNREELEKRDSDMLYAILSRDKERKEKAEKERRKSLGKGLAGWFKK</sequence>
<protein>
    <submittedName>
        <fullName evidence="3">ADP-ribosylglycohydrolase</fullName>
    </submittedName>
</protein>
<dbReference type="InterPro" id="IPR050792">
    <property type="entry name" value="ADP-ribosylglycohydrolase"/>
</dbReference>
<feature type="region of interest" description="Disordered" evidence="2">
    <location>
        <begin position="1"/>
        <end position="25"/>
    </location>
</feature>
<dbReference type="PANTHER" id="PTHR16222">
    <property type="entry name" value="ADP-RIBOSYLGLYCOHYDROLASE"/>
    <property type="match status" value="1"/>
</dbReference>
<evidence type="ECO:0000256" key="2">
    <source>
        <dbReference type="SAM" id="MobiDB-lite"/>
    </source>
</evidence>
<evidence type="ECO:0000256" key="1">
    <source>
        <dbReference type="PIRSR" id="PIRSR605502-1"/>
    </source>
</evidence>
<comment type="cofactor">
    <cofactor evidence="1">
        <name>Mg(2+)</name>
        <dbReference type="ChEBI" id="CHEBI:18420"/>
    </cofactor>
    <text evidence="1">Binds 2 magnesium ions per subunit.</text>
</comment>
<keyword evidence="4" id="KW-1185">Reference proteome</keyword>
<feature type="binding site" evidence="1">
    <location>
        <position position="365"/>
    </location>
    <ligand>
        <name>Mg(2+)</name>
        <dbReference type="ChEBI" id="CHEBI:18420"/>
        <label>1</label>
    </ligand>
</feature>
<evidence type="ECO:0000313" key="4">
    <source>
        <dbReference type="Proteomes" id="UP000799757"/>
    </source>
</evidence>
<organism evidence="3 4">
    <name type="scientific">Melanomma pulvis-pyrius CBS 109.77</name>
    <dbReference type="NCBI Taxonomy" id="1314802"/>
    <lineage>
        <taxon>Eukaryota</taxon>
        <taxon>Fungi</taxon>
        <taxon>Dikarya</taxon>
        <taxon>Ascomycota</taxon>
        <taxon>Pezizomycotina</taxon>
        <taxon>Dothideomycetes</taxon>
        <taxon>Pleosporomycetidae</taxon>
        <taxon>Pleosporales</taxon>
        <taxon>Melanommataceae</taxon>
        <taxon>Melanomma</taxon>
    </lineage>
</organism>
<dbReference type="InterPro" id="IPR005502">
    <property type="entry name" value="Ribosyl_crysJ1"/>
</dbReference>
<dbReference type="Gene3D" id="1.10.4080.10">
    <property type="entry name" value="ADP-ribosylation/Crystallin J1"/>
    <property type="match status" value="1"/>
</dbReference>
<feature type="binding site" evidence="1">
    <location>
        <position position="364"/>
    </location>
    <ligand>
        <name>Mg(2+)</name>
        <dbReference type="ChEBI" id="CHEBI:18420"/>
        <label>1</label>
    </ligand>
</feature>
<gene>
    <name evidence="3" type="ORF">K505DRAFT_307073</name>
</gene>